<keyword evidence="2" id="KW-0472">Membrane</keyword>
<feature type="transmembrane region" description="Helical" evidence="2">
    <location>
        <begin position="20"/>
        <end position="41"/>
    </location>
</feature>
<dbReference type="Proteomes" id="UP000756710">
    <property type="component" value="Unassembled WGS sequence"/>
</dbReference>
<keyword evidence="2" id="KW-1133">Transmembrane helix</keyword>
<dbReference type="EMBL" id="JAGGLR010000026">
    <property type="protein sequence ID" value="MBP2066783.1"/>
    <property type="molecule type" value="Genomic_DNA"/>
</dbReference>
<name>A0ABS4N462_9ACTN</name>
<comment type="caution">
    <text evidence="3">The sequence shown here is derived from an EMBL/GenBank/DDBJ whole genome shotgun (WGS) entry which is preliminary data.</text>
</comment>
<feature type="region of interest" description="Disordered" evidence="1">
    <location>
        <begin position="82"/>
        <end position="103"/>
    </location>
</feature>
<organism evidence="3 4">
    <name type="scientific">Streptomyces iranensis</name>
    <dbReference type="NCBI Taxonomy" id="576784"/>
    <lineage>
        <taxon>Bacteria</taxon>
        <taxon>Bacillati</taxon>
        <taxon>Actinomycetota</taxon>
        <taxon>Actinomycetes</taxon>
        <taxon>Kitasatosporales</taxon>
        <taxon>Streptomycetaceae</taxon>
        <taxon>Streptomyces</taxon>
        <taxon>Streptomyces violaceusniger group</taxon>
    </lineage>
</organism>
<reference evidence="3 4" key="1">
    <citation type="submission" date="2021-03" db="EMBL/GenBank/DDBJ databases">
        <title>Genomic Encyclopedia of Type Strains, Phase IV (KMG-IV): sequencing the most valuable type-strain genomes for metagenomic binning, comparative biology and taxonomic classification.</title>
        <authorList>
            <person name="Goeker M."/>
        </authorList>
    </citation>
    <scope>NUCLEOTIDE SEQUENCE [LARGE SCALE GENOMIC DNA]</scope>
    <source>
        <strain evidence="3 4">DSM 41954</strain>
    </source>
</reference>
<evidence type="ECO:0000256" key="2">
    <source>
        <dbReference type="SAM" id="Phobius"/>
    </source>
</evidence>
<evidence type="ECO:0008006" key="5">
    <source>
        <dbReference type="Google" id="ProtNLM"/>
    </source>
</evidence>
<sequence>MPRRPNTRRRNAMRKGGYVALEAVGMVITVLATQAMIRALLNPDSEPLWGALNGVPGGLTGQLILLGFIALVAMVSGGWAHTRKEPTTEQAGNSGGIHDRGTT</sequence>
<dbReference type="RefSeq" id="WP_209469017.1">
    <property type="nucleotide sequence ID" value="NZ_BAABDR010000042.1"/>
</dbReference>
<evidence type="ECO:0000313" key="3">
    <source>
        <dbReference type="EMBL" id="MBP2066783.1"/>
    </source>
</evidence>
<evidence type="ECO:0000256" key="1">
    <source>
        <dbReference type="SAM" id="MobiDB-lite"/>
    </source>
</evidence>
<proteinExistence type="predicted"/>
<keyword evidence="4" id="KW-1185">Reference proteome</keyword>
<keyword evidence="2" id="KW-0812">Transmembrane</keyword>
<gene>
    <name evidence="3" type="ORF">J2Z30_007839</name>
</gene>
<evidence type="ECO:0000313" key="4">
    <source>
        <dbReference type="Proteomes" id="UP000756710"/>
    </source>
</evidence>
<protein>
    <recommendedName>
        <fullName evidence="5">Integral membrane protein</fullName>
    </recommendedName>
</protein>
<accession>A0ABS4N462</accession>
<feature type="transmembrane region" description="Helical" evidence="2">
    <location>
        <begin position="61"/>
        <end position="80"/>
    </location>
</feature>